<proteinExistence type="predicted"/>
<dbReference type="Proteomes" id="UP001165085">
    <property type="component" value="Unassembled WGS sequence"/>
</dbReference>
<evidence type="ECO:0000256" key="1">
    <source>
        <dbReference type="SAM" id="Coils"/>
    </source>
</evidence>
<reference evidence="3" key="1">
    <citation type="journal article" date="2023" name="Commun. Biol.">
        <title>Genome analysis of Parmales, the sister group of diatoms, reveals the evolutionary specialization of diatoms from phago-mixotrophs to photoautotrophs.</title>
        <authorList>
            <person name="Ban H."/>
            <person name="Sato S."/>
            <person name="Yoshikawa S."/>
            <person name="Yamada K."/>
            <person name="Nakamura Y."/>
            <person name="Ichinomiya M."/>
            <person name="Sato N."/>
            <person name="Blanc-Mathieu R."/>
            <person name="Endo H."/>
            <person name="Kuwata A."/>
            <person name="Ogata H."/>
        </authorList>
    </citation>
    <scope>NUCLEOTIDE SEQUENCE [LARGE SCALE GENOMIC DNA]</scope>
    <source>
        <strain evidence="3">NIES 3701</strain>
    </source>
</reference>
<accession>A0A9W7AWQ1</accession>
<gene>
    <name evidence="2" type="ORF">TrST_g5344</name>
</gene>
<organism evidence="2 3">
    <name type="scientific">Triparma strigata</name>
    <dbReference type="NCBI Taxonomy" id="1606541"/>
    <lineage>
        <taxon>Eukaryota</taxon>
        <taxon>Sar</taxon>
        <taxon>Stramenopiles</taxon>
        <taxon>Ochrophyta</taxon>
        <taxon>Bolidophyceae</taxon>
        <taxon>Parmales</taxon>
        <taxon>Triparmaceae</taxon>
        <taxon>Triparma</taxon>
    </lineage>
</organism>
<dbReference type="AlphaFoldDB" id="A0A9W7AWQ1"/>
<keyword evidence="3" id="KW-1185">Reference proteome</keyword>
<keyword evidence="1" id="KW-0175">Coiled coil</keyword>
<protein>
    <submittedName>
        <fullName evidence="2">Uncharacterized protein</fullName>
    </submittedName>
</protein>
<comment type="caution">
    <text evidence="2">The sequence shown here is derived from an EMBL/GenBank/DDBJ whole genome shotgun (WGS) entry which is preliminary data.</text>
</comment>
<name>A0A9W7AWQ1_9STRA</name>
<evidence type="ECO:0000313" key="3">
    <source>
        <dbReference type="Proteomes" id="UP001165085"/>
    </source>
</evidence>
<dbReference type="EMBL" id="BRXY01000237">
    <property type="protein sequence ID" value="GMH79722.1"/>
    <property type="molecule type" value="Genomic_DNA"/>
</dbReference>
<sequence>MLARANFVFEFEETLTKDRRSNPDWFPTYLQVLVPTLSEEENGEGDAWQGKMRALRKTMTGVKEKLCSDIETLTTKLVESEAKREKAEQSLQELTENVEKRLNDRLEEAAKKSDRIVAMLSLLLARKPHENADAVTPSLKM</sequence>
<evidence type="ECO:0000313" key="2">
    <source>
        <dbReference type="EMBL" id="GMH79722.1"/>
    </source>
</evidence>
<feature type="coiled-coil region" evidence="1">
    <location>
        <begin position="70"/>
        <end position="104"/>
    </location>
</feature>